<comment type="caution">
    <text evidence="1">The sequence shown here is derived from an EMBL/GenBank/DDBJ whole genome shotgun (WGS) entry which is preliminary data.</text>
</comment>
<evidence type="ECO:0000313" key="1">
    <source>
        <dbReference type="EMBL" id="KFA90426.1"/>
    </source>
</evidence>
<accession>A0A084SPP1</accession>
<evidence type="ECO:0000313" key="2">
    <source>
        <dbReference type="Proteomes" id="UP000028547"/>
    </source>
</evidence>
<dbReference type="AlphaFoldDB" id="A0A084SPP1"/>
<gene>
    <name evidence="1" type="ORF">Q664_28725</name>
</gene>
<organism evidence="1 2">
    <name type="scientific">Archangium violaceum Cb vi76</name>
    <dbReference type="NCBI Taxonomy" id="1406225"/>
    <lineage>
        <taxon>Bacteria</taxon>
        <taxon>Pseudomonadati</taxon>
        <taxon>Myxococcota</taxon>
        <taxon>Myxococcia</taxon>
        <taxon>Myxococcales</taxon>
        <taxon>Cystobacterineae</taxon>
        <taxon>Archangiaceae</taxon>
        <taxon>Archangium</taxon>
    </lineage>
</organism>
<dbReference type="Proteomes" id="UP000028547">
    <property type="component" value="Unassembled WGS sequence"/>
</dbReference>
<name>A0A084SPP1_9BACT</name>
<reference evidence="1 2" key="1">
    <citation type="submission" date="2014-07" db="EMBL/GenBank/DDBJ databases">
        <title>Draft Genome Sequence of Gephyronic Acid Producer, Cystobacter violaceus Strain Cb vi76.</title>
        <authorList>
            <person name="Stevens D.C."/>
            <person name="Young J."/>
            <person name="Carmichael R."/>
            <person name="Tan J."/>
            <person name="Taylor R.E."/>
        </authorList>
    </citation>
    <scope>NUCLEOTIDE SEQUENCE [LARGE SCALE GENOMIC DNA]</scope>
    <source>
        <strain evidence="1 2">Cb vi76</strain>
    </source>
</reference>
<protein>
    <submittedName>
        <fullName evidence="1">Uncharacterized protein</fullName>
    </submittedName>
</protein>
<proteinExistence type="predicted"/>
<dbReference type="RefSeq" id="WP_043402450.1">
    <property type="nucleotide sequence ID" value="NZ_JPMI01000213.1"/>
</dbReference>
<dbReference type="EMBL" id="JPMI01000213">
    <property type="protein sequence ID" value="KFA90426.1"/>
    <property type="molecule type" value="Genomic_DNA"/>
</dbReference>
<sequence>MTTSVSFGSAVHASLLAVLLLSACAPVHESLGDRALSRGDEPGAIAEYEKAMKGEILVDFEYERLREKRTALVEGRWGPMLDAELARRDAMPPLAHVTALLRLREQVRSDRITRAFLRRLDAATVDATLPERLAATTSPEVSERTRVLLSLVDLALAQHAPQRAVEQLVTALERTLAVGFPPVGAERSLARIEELFALRTRLRERKLPASVDALLDADFRRLAPGPLPPPGPDAAAWLERVLSLREQGQRLAAPAETLALLQRTADAALARLMEEPERDVQAHRWLAAVDRLSPLAARVEEGHPVRERLRSVLQQGVAWHQEQARQLPPGYRRSLHLALAATLSGAQEPRRQLGAELQALGDGWRTALTLQPSFSTAPSCSSAAEVLARSLSRGSREVRVGIVLSRCAASESQGGETREVAYQTQQSYQEEVVVQAGYRTERVQVGSHKEQCSKPASIDGYVWRGLCDVPDYETRNIPLYETRLVDKVREVTGRLSYPVRKWRATAEVSGVATLRWEDGTELRVPFTRRREDVTEAWAYRLPPRELGQRERTGQQDFTPGFGATRTLVSAASEAAGELSASLAREVRAHRARLARAEGAAALAAGNEDVAAEAFVRSVLHDGRAEAQAAAWFERTQGLSAATVERVLSLEGVARAVPAADAPERPLAYAPPGLVVPVDSVLLARTSGLETDVSNLREYKDGVKPGFEGMRTHFKLAGFNLGTRGTSLERPAMLVGVECFGPILANWLGRPGWGFTVQDELGLHAGVGAFLGKQAAYAEGEEEGRLALRLGARYTGLVGLRLRSLGLFVGADTGYTWVRSGDVFAGNLHVSPAARVALRFWGPYQLIVQGWGFVQPLPGLPRQDGLSVSFPVLGRGGADLMFQYERATFDRSALLEDGKTRTRLGQVPVETMMVLLGIRG</sequence>